<dbReference type="PRINTS" id="PR00153">
    <property type="entry name" value="CSAPPISMRASE"/>
</dbReference>
<feature type="domain" description="PPIase cyclophilin-type" evidence="3">
    <location>
        <begin position="209"/>
        <end position="381"/>
    </location>
</feature>
<dbReference type="SUPFAM" id="SSF50891">
    <property type="entry name" value="Cyclophilin-like"/>
    <property type="match status" value="1"/>
</dbReference>
<dbReference type="OrthoDB" id="193499at2759"/>
<evidence type="ECO:0000256" key="2">
    <source>
        <dbReference type="SAM" id="SignalP"/>
    </source>
</evidence>
<protein>
    <recommendedName>
        <fullName evidence="3">PPIase cyclophilin-type domain-containing protein</fullName>
    </recommendedName>
</protein>
<dbReference type="AlphaFoldDB" id="A0A8S1HF87"/>
<proteinExistence type="predicted"/>
<evidence type="ECO:0000313" key="4">
    <source>
        <dbReference type="EMBL" id="CAD6193887.1"/>
    </source>
</evidence>
<evidence type="ECO:0000313" key="5">
    <source>
        <dbReference type="Proteomes" id="UP000835052"/>
    </source>
</evidence>
<feature type="signal peptide" evidence="2">
    <location>
        <begin position="1"/>
        <end position="19"/>
    </location>
</feature>
<dbReference type="GO" id="GO:0016018">
    <property type="term" value="F:cyclosporin A binding"/>
    <property type="evidence" value="ECO:0007669"/>
    <property type="project" value="TreeGrafter"/>
</dbReference>
<feature type="chain" id="PRO_5035741942" description="PPIase cyclophilin-type domain-containing protein" evidence="2">
    <location>
        <begin position="20"/>
        <end position="387"/>
    </location>
</feature>
<reference evidence="4" key="1">
    <citation type="submission" date="2020-10" db="EMBL/GenBank/DDBJ databases">
        <authorList>
            <person name="Kikuchi T."/>
        </authorList>
    </citation>
    <scope>NUCLEOTIDE SEQUENCE</scope>
    <source>
        <strain evidence="4">NKZ352</strain>
    </source>
</reference>
<feature type="region of interest" description="Disordered" evidence="1">
    <location>
        <begin position="153"/>
        <end position="184"/>
    </location>
</feature>
<dbReference type="InterPro" id="IPR002130">
    <property type="entry name" value="Cyclophilin-type_PPIase_dom"/>
</dbReference>
<feature type="compositionally biased region" description="Basic and acidic residues" evidence="1">
    <location>
        <begin position="167"/>
        <end position="182"/>
    </location>
</feature>
<sequence length="387" mass="42593">MWVMMTSLLGLPFLLLGCSKKEKSEVKTKTAKTSETAKTNKTRNAAKSRNSVKVALPDASCLGADQTSSVPCKQKMSAPPPPPAPKKQKQAPFLKKIQENERNSPRAFGEAVPKEQPTQPCSMISTRPKSEPKEGQGYALLAEAGTQELDAVQNSDNTCDDAPSIKTNRDNGSRSEVEETSRKAGIPIRSGTASSESLILASTMTECVFMDIEADCEPLGRLVFQLNTDKCPKTCENFRLLCTGQNGKGFEGCLFYRVIPGFCACPGNAIQTWDFETQNADRSGGHSAFESKYFADENFHVLHNKRGILGMDNYGWPNTNSSRFYITFDETPWMNNFHVAFGELVEGFDVLDKIEKLGVLEGNGPQKGRTLKSLRIVKCGRVHQTIE</sequence>
<dbReference type="GO" id="GO:0005737">
    <property type="term" value="C:cytoplasm"/>
    <property type="evidence" value="ECO:0007669"/>
    <property type="project" value="TreeGrafter"/>
</dbReference>
<gene>
    <name evidence="4" type="ORF">CAUJ_LOCUS9806</name>
</gene>
<comment type="caution">
    <text evidence="4">The sequence shown here is derived from an EMBL/GenBank/DDBJ whole genome shotgun (WGS) entry which is preliminary data.</text>
</comment>
<accession>A0A8S1HF87</accession>
<feature type="region of interest" description="Disordered" evidence="1">
    <location>
        <begin position="24"/>
        <end position="51"/>
    </location>
</feature>
<dbReference type="FunFam" id="2.40.100.10:FF:000076">
    <property type="entry name" value="Peptidyl-prolyl cis-trans isomerase"/>
    <property type="match status" value="1"/>
</dbReference>
<dbReference type="InterPro" id="IPR029000">
    <property type="entry name" value="Cyclophilin-like_dom_sf"/>
</dbReference>
<dbReference type="PROSITE" id="PS50072">
    <property type="entry name" value="CSA_PPIASE_2"/>
    <property type="match status" value="1"/>
</dbReference>
<keyword evidence="5" id="KW-1185">Reference proteome</keyword>
<evidence type="ECO:0000259" key="3">
    <source>
        <dbReference type="PROSITE" id="PS50072"/>
    </source>
</evidence>
<dbReference type="Pfam" id="PF00160">
    <property type="entry name" value="Pro_isomerase"/>
    <property type="match status" value="1"/>
</dbReference>
<dbReference type="Gene3D" id="2.40.100.10">
    <property type="entry name" value="Cyclophilin-like"/>
    <property type="match status" value="1"/>
</dbReference>
<dbReference type="Proteomes" id="UP000835052">
    <property type="component" value="Unassembled WGS sequence"/>
</dbReference>
<dbReference type="PANTHER" id="PTHR11071:SF570">
    <property type="entry name" value="PEPTIDYL-PROLYL CIS-TRANS ISOMERASE"/>
    <property type="match status" value="1"/>
</dbReference>
<evidence type="ECO:0000256" key="1">
    <source>
        <dbReference type="SAM" id="MobiDB-lite"/>
    </source>
</evidence>
<keyword evidence="2" id="KW-0732">Signal</keyword>
<name>A0A8S1HF87_9PELO</name>
<feature type="region of interest" description="Disordered" evidence="1">
    <location>
        <begin position="65"/>
        <end position="91"/>
    </location>
</feature>
<feature type="region of interest" description="Disordered" evidence="1">
    <location>
        <begin position="103"/>
        <end position="134"/>
    </location>
</feature>
<dbReference type="GO" id="GO:0006457">
    <property type="term" value="P:protein folding"/>
    <property type="evidence" value="ECO:0007669"/>
    <property type="project" value="TreeGrafter"/>
</dbReference>
<dbReference type="GO" id="GO:0003755">
    <property type="term" value="F:peptidyl-prolyl cis-trans isomerase activity"/>
    <property type="evidence" value="ECO:0007669"/>
    <property type="project" value="InterPro"/>
</dbReference>
<feature type="compositionally biased region" description="Polar residues" evidence="1">
    <location>
        <begin position="116"/>
        <end position="127"/>
    </location>
</feature>
<dbReference type="EMBL" id="CAJGYM010000039">
    <property type="protein sequence ID" value="CAD6193887.1"/>
    <property type="molecule type" value="Genomic_DNA"/>
</dbReference>
<organism evidence="4 5">
    <name type="scientific">Caenorhabditis auriculariae</name>
    <dbReference type="NCBI Taxonomy" id="2777116"/>
    <lineage>
        <taxon>Eukaryota</taxon>
        <taxon>Metazoa</taxon>
        <taxon>Ecdysozoa</taxon>
        <taxon>Nematoda</taxon>
        <taxon>Chromadorea</taxon>
        <taxon>Rhabditida</taxon>
        <taxon>Rhabditina</taxon>
        <taxon>Rhabditomorpha</taxon>
        <taxon>Rhabditoidea</taxon>
        <taxon>Rhabditidae</taxon>
        <taxon>Peloderinae</taxon>
        <taxon>Caenorhabditis</taxon>
    </lineage>
</organism>
<dbReference type="PANTHER" id="PTHR11071">
    <property type="entry name" value="PEPTIDYL-PROLYL CIS-TRANS ISOMERASE"/>
    <property type="match status" value="1"/>
</dbReference>